<dbReference type="InterPro" id="IPR002110">
    <property type="entry name" value="Ankyrin_rpt"/>
</dbReference>
<dbReference type="Pfam" id="PF12796">
    <property type="entry name" value="Ank_2"/>
    <property type="match status" value="1"/>
</dbReference>
<proteinExistence type="predicted"/>
<dbReference type="PROSITE" id="PS50088">
    <property type="entry name" value="ANK_REPEAT"/>
    <property type="match status" value="2"/>
</dbReference>
<feature type="repeat" description="ANK" evidence="3">
    <location>
        <begin position="63"/>
        <end position="95"/>
    </location>
</feature>
<dbReference type="SUPFAM" id="SSF48403">
    <property type="entry name" value="Ankyrin repeat"/>
    <property type="match status" value="1"/>
</dbReference>
<evidence type="ECO:0000256" key="3">
    <source>
        <dbReference type="PROSITE-ProRule" id="PRU00023"/>
    </source>
</evidence>
<dbReference type="SMART" id="SM00248">
    <property type="entry name" value="ANK"/>
    <property type="match status" value="2"/>
</dbReference>
<evidence type="ECO:0000313" key="4">
    <source>
        <dbReference type="EMBL" id="PVM88828.1"/>
    </source>
</evidence>
<reference evidence="4 5" key="1">
    <citation type="submission" date="2018-04" db="EMBL/GenBank/DDBJ databases">
        <title>The genome sequence of Caulobacter sp. 744.</title>
        <authorList>
            <person name="Gao J."/>
            <person name="Sun J."/>
        </authorList>
    </citation>
    <scope>NUCLEOTIDE SEQUENCE [LARGE SCALE GENOMIC DNA]</scope>
    <source>
        <strain evidence="4 5">774</strain>
    </source>
</reference>
<organism evidence="4 5">
    <name type="scientific">Caulobacter endophyticus</name>
    <dbReference type="NCBI Taxonomy" id="2172652"/>
    <lineage>
        <taxon>Bacteria</taxon>
        <taxon>Pseudomonadati</taxon>
        <taxon>Pseudomonadota</taxon>
        <taxon>Alphaproteobacteria</taxon>
        <taxon>Caulobacterales</taxon>
        <taxon>Caulobacteraceae</taxon>
        <taxon>Caulobacter</taxon>
    </lineage>
</organism>
<evidence type="ECO:0000313" key="5">
    <source>
        <dbReference type="Proteomes" id="UP000245073"/>
    </source>
</evidence>
<keyword evidence="2 3" id="KW-0040">ANK repeat</keyword>
<name>A0A2T9JYJ8_9CAUL</name>
<accession>A0A2T9JYJ8</accession>
<protein>
    <submittedName>
        <fullName evidence="4">Ankyrin repeat domain-containing protein</fullName>
    </submittedName>
</protein>
<evidence type="ECO:0000256" key="2">
    <source>
        <dbReference type="ARBA" id="ARBA00023043"/>
    </source>
</evidence>
<comment type="caution">
    <text evidence="4">The sequence shown here is derived from an EMBL/GenBank/DDBJ whole genome shotgun (WGS) entry which is preliminary data.</text>
</comment>
<dbReference type="OrthoDB" id="7846836at2"/>
<dbReference type="RefSeq" id="WP_109101252.1">
    <property type="nucleotide sequence ID" value="NZ_QDKQ01000044.1"/>
</dbReference>
<dbReference type="InterPro" id="IPR036770">
    <property type="entry name" value="Ankyrin_rpt-contain_sf"/>
</dbReference>
<dbReference type="EMBL" id="QDKQ01000044">
    <property type="protein sequence ID" value="PVM88828.1"/>
    <property type="molecule type" value="Genomic_DNA"/>
</dbReference>
<feature type="repeat" description="ANK" evidence="3">
    <location>
        <begin position="30"/>
        <end position="62"/>
    </location>
</feature>
<keyword evidence="1" id="KW-0677">Repeat</keyword>
<sequence length="120" mass="13206">MNIYDIYELYRAYSPFMHVKTFSVDMIGSDGDTLLHVVSMEGSAEAVRVLLQAGANPNIRGDLGRVPLHNAVSAKSEMCVDLLLRGGASKIIKDEDGYTPEELARVLDYKNIASAIRQFA</sequence>
<dbReference type="PROSITE" id="PS50297">
    <property type="entry name" value="ANK_REP_REGION"/>
    <property type="match status" value="1"/>
</dbReference>
<gene>
    <name evidence="4" type="ORF">DDF67_12680</name>
</gene>
<evidence type="ECO:0000256" key="1">
    <source>
        <dbReference type="ARBA" id="ARBA00022737"/>
    </source>
</evidence>
<dbReference type="Gene3D" id="1.25.40.20">
    <property type="entry name" value="Ankyrin repeat-containing domain"/>
    <property type="match status" value="1"/>
</dbReference>
<dbReference type="PANTHER" id="PTHR24171">
    <property type="entry name" value="ANKYRIN REPEAT DOMAIN-CONTAINING PROTEIN 39-RELATED"/>
    <property type="match status" value="1"/>
</dbReference>
<keyword evidence="5" id="KW-1185">Reference proteome</keyword>
<dbReference type="Proteomes" id="UP000245073">
    <property type="component" value="Unassembled WGS sequence"/>
</dbReference>
<dbReference type="AlphaFoldDB" id="A0A2T9JYJ8"/>